<evidence type="ECO:0000256" key="2">
    <source>
        <dbReference type="SAM" id="SignalP"/>
    </source>
</evidence>
<dbReference type="InterPro" id="IPR013785">
    <property type="entry name" value="Aldolase_TIM"/>
</dbReference>
<dbReference type="GO" id="GO:0005737">
    <property type="term" value="C:cytoplasm"/>
    <property type="evidence" value="ECO:0007669"/>
    <property type="project" value="TreeGrafter"/>
</dbReference>
<keyword evidence="2" id="KW-0732">Signal</keyword>
<evidence type="ECO:0000256" key="1">
    <source>
        <dbReference type="ARBA" id="ARBA00009667"/>
    </source>
</evidence>
<keyword evidence="4" id="KW-1185">Reference proteome</keyword>
<comment type="caution">
    <text evidence="3">The sequence shown here is derived from an EMBL/GenBank/DDBJ whole genome shotgun (WGS) entry which is preliminary data.</text>
</comment>
<evidence type="ECO:0000313" key="3">
    <source>
        <dbReference type="EMBL" id="CAI0462292.1"/>
    </source>
</evidence>
<dbReference type="GO" id="GO:0000105">
    <property type="term" value="P:L-histidine biosynthetic process"/>
    <property type="evidence" value="ECO:0007669"/>
    <property type="project" value="InterPro"/>
</dbReference>
<protein>
    <submittedName>
        <fullName evidence="3">Uncharacterized protein</fullName>
    </submittedName>
</protein>
<feature type="signal peptide" evidence="2">
    <location>
        <begin position="1"/>
        <end position="22"/>
    </location>
</feature>
<reference evidence="3" key="1">
    <citation type="submission" date="2022-08" db="EMBL/GenBank/DDBJ databases">
        <authorList>
            <person name="Gutierrez-Valencia J."/>
        </authorList>
    </citation>
    <scope>NUCLEOTIDE SEQUENCE</scope>
</reference>
<proteinExistence type="inferred from homology"/>
<evidence type="ECO:0000313" key="4">
    <source>
        <dbReference type="Proteomes" id="UP001154282"/>
    </source>
</evidence>
<dbReference type="GO" id="GO:0000162">
    <property type="term" value="P:L-tryptophan biosynthetic process"/>
    <property type="evidence" value="ECO:0007669"/>
    <property type="project" value="TreeGrafter"/>
</dbReference>
<feature type="non-terminal residue" evidence="3">
    <location>
        <position position="72"/>
    </location>
</feature>
<dbReference type="PANTHER" id="PTHR43090:SF2">
    <property type="entry name" value="1-(5-PHOSPHORIBOSYL)-5-[(5-PHOSPHORIBOSYLAMINO)METHYLIDENEAMINO] IMIDAZOLE-4-CARBOXAMIDE ISOMERASE"/>
    <property type="match status" value="1"/>
</dbReference>
<feature type="chain" id="PRO_5043437925" evidence="2">
    <location>
        <begin position="23"/>
        <end position="72"/>
    </location>
</feature>
<dbReference type="EMBL" id="CAMGYJ010000008">
    <property type="protein sequence ID" value="CAI0462292.1"/>
    <property type="molecule type" value="Genomic_DNA"/>
</dbReference>
<dbReference type="GO" id="GO:0003949">
    <property type="term" value="F:1-(5-phosphoribosyl)-5-[(5-phosphoribosylamino)methylideneamino]imidazole-4-carboxamide isomerase activity"/>
    <property type="evidence" value="ECO:0007669"/>
    <property type="project" value="InterPro"/>
</dbReference>
<comment type="similarity">
    <text evidence="1">Belongs to the HisA/HisF family.</text>
</comment>
<sequence>MYTRALCVSFSALLLTIPVTYAGGVTVIEDLERIRTSGKGRVDVTMGSTLDIFGGNKGWRLGWFLLPGLKAE</sequence>
<dbReference type="Gene3D" id="3.20.20.70">
    <property type="entry name" value="Aldolase class I"/>
    <property type="match status" value="1"/>
</dbReference>
<accession>A0AAV0NU62</accession>
<gene>
    <name evidence="3" type="ORF">LITE_LOCUS35300</name>
</gene>
<dbReference type="PANTHER" id="PTHR43090">
    <property type="entry name" value="1-(5-PHOSPHORIBOSYL)-5-[(5-PHOSPHORIBOSYLAMINO)METHYLIDENEAMINO] IMIDAZOLE-4-CARBOXAMIDE ISOMERASE"/>
    <property type="match status" value="1"/>
</dbReference>
<dbReference type="Proteomes" id="UP001154282">
    <property type="component" value="Unassembled WGS sequence"/>
</dbReference>
<organism evidence="3 4">
    <name type="scientific">Linum tenue</name>
    <dbReference type="NCBI Taxonomy" id="586396"/>
    <lineage>
        <taxon>Eukaryota</taxon>
        <taxon>Viridiplantae</taxon>
        <taxon>Streptophyta</taxon>
        <taxon>Embryophyta</taxon>
        <taxon>Tracheophyta</taxon>
        <taxon>Spermatophyta</taxon>
        <taxon>Magnoliopsida</taxon>
        <taxon>eudicotyledons</taxon>
        <taxon>Gunneridae</taxon>
        <taxon>Pentapetalae</taxon>
        <taxon>rosids</taxon>
        <taxon>fabids</taxon>
        <taxon>Malpighiales</taxon>
        <taxon>Linaceae</taxon>
        <taxon>Linum</taxon>
    </lineage>
</organism>
<dbReference type="InterPro" id="IPR044524">
    <property type="entry name" value="Isoase_HisA-like"/>
</dbReference>
<name>A0AAV0NU62_9ROSI</name>
<dbReference type="AlphaFoldDB" id="A0AAV0NU62"/>